<dbReference type="EMBL" id="NBSK02000004">
    <property type="protein sequence ID" value="KAJ0213994.1"/>
    <property type="molecule type" value="Genomic_DNA"/>
</dbReference>
<gene>
    <name evidence="2" type="ORF">LSAT_V11C400163240</name>
</gene>
<protein>
    <recommendedName>
        <fullName evidence="4">Protein FAR1-RELATED SEQUENCE</fullName>
    </recommendedName>
</protein>
<sequence>MLIKYPRKLVFLAIFLNHNLHIIIYLQDTWLNKYKEMFVSVWIDQHLNFGNNTTNRVESAHASLKRFLDSVSSNLDRFLTSINESFEKSLIFRYNHHNLYYFGLLRGSVSNEALDIIVGELQRLNASKFDSSNCGCKLHTSCGLPCVCMLSVYLNSGEEIPLD</sequence>
<evidence type="ECO:0000256" key="1">
    <source>
        <dbReference type="SAM" id="Phobius"/>
    </source>
</evidence>
<dbReference type="Proteomes" id="UP000235145">
    <property type="component" value="Unassembled WGS sequence"/>
</dbReference>
<comment type="caution">
    <text evidence="2">The sequence shown here is derived from an EMBL/GenBank/DDBJ whole genome shotgun (WGS) entry which is preliminary data.</text>
</comment>
<proteinExistence type="predicted"/>
<accession>A0A9R1XLA8</accession>
<evidence type="ECO:0000313" key="3">
    <source>
        <dbReference type="Proteomes" id="UP000235145"/>
    </source>
</evidence>
<name>A0A9R1XLA8_LACSA</name>
<keyword evidence="1" id="KW-0812">Transmembrane</keyword>
<dbReference type="PANTHER" id="PTHR31569:SF4">
    <property type="entry name" value="SWIM-TYPE DOMAIN-CONTAINING PROTEIN"/>
    <property type="match status" value="1"/>
</dbReference>
<evidence type="ECO:0008006" key="4">
    <source>
        <dbReference type="Google" id="ProtNLM"/>
    </source>
</evidence>
<keyword evidence="3" id="KW-1185">Reference proteome</keyword>
<keyword evidence="1" id="KW-1133">Transmembrane helix</keyword>
<dbReference type="InterPro" id="IPR052579">
    <property type="entry name" value="Zinc_finger_SWIM"/>
</dbReference>
<reference evidence="2 3" key="1">
    <citation type="journal article" date="2017" name="Nat. Commun.">
        <title>Genome assembly with in vitro proximity ligation data and whole-genome triplication in lettuce.</title>
        <authorList>
            <person name="Reyes-Chin-Wo S."/>
            <person name="Wang Z."/>
            <person name="Yang X."/>
            <person name="Kozik A."/>
            <person name="Arikit S."/>
            <person name="Song C."/>
            <person name="Xia L."/>
            <person name="Froenicke L."/>
            <person name="Lavelle D.O."/>
            <person name="Truco M.J."/>
            <person name="Xia R."/>
            <person name="Zhu S."/>
            <person name="Xu C."/>
            <person name="Xu H."/>
            <person name="Xu X."/>
            <person name="Cox K."/>
            <person name="Korf I."/>
            <person name="Meyers B.C."/>
            <person name="Michelmore R.W."/>
        </authorList>
    </citation>
    <scope>NUCLEOTIDE SEQUENCE [LARGE SCALE GENOMIC DNA]</scope>
    <source>
        <strain evidence="3">cv. Salinas</strain>
        <tissue evidence="2">Seedlings</tissue>
    </source>
</reference>
<dbReference type="AlphaFoldDB" id="A0A9R1XLA8"/>
<organism evidence="2 3">
    <name type="scientific">Lactuca sativa</name>
    <name type="common">Garden lettuce</name>
    <dbReference type="NCBI Taxonomy" id="4236"/>
    <lineage>
        <taxon>Eukaryota</taxon>
        <taxon>Viridiplantae</taxon>
        <taxon>Streptophyta</taxon>
        <taxon>Embryophyta</taxon>
        <taxon>Tracheophyta</taxon>
        <taxon>Spermatophyta</taxon>
        <taxon>Magnoliopsida</taxon>
        <taxon>eudicotyledons</taxon>
        <taxon>Gunneridae</taxon>
        <taxon>Pentapetalae</taxon>
        <taxon>asterids</taxon>
        <taxon>campanulids</taxon>
        <taxon>Asterales</taxon>
        <taxon>Asteraceae</taxon>
        <taxon>Cichorioideae</taxon>
        <taxon>Cichorieae</taxon>
        <taxon>Lactucinae</taxon>
        <taxon>Lactuca</taxon>
    </lineage>
</organism>
<dbReference type="PANTHER" id="PTHR31569">
    <property type="entry name" value="SWIM-TYPE DOMAIN-CONTAINING PROTEIN"/>
    <property type="match status" value="1"/>
</dbReference>
<evidence type="ECO:0000313" key="2">
    <source>
        <dbReference type="EMBL" id="KAJ0213994.1"/>
    </source>
</evidence>
<keyword evidence="1" id="KW-0472">Membrane</keyword>
<feature type="transmembrane region" description="Helical" evidence="1">
    <location>
        <begin position="9"/>
        <end position="26"/>
    </location>
</feature>